<keyword evidence="4 5" id="KW-0326">Glycosidase</keyword>
<evidence type="ECO:0000256" key="2">
    <source>
        <dbReference type="ARBA" id="ARBA00022729"/>
    </source>
</evidence>
<dbReference type="Pfam" id="PF01183">
    <property type="entry name" value="Glyco_hydro_25"/>
    <property type="match status" value="1"/>
</dbReference>
<dbReference type="Proteomes" id="UP000014127">
    <property type="component" value="Unassembled WGS sequence"/>
</dbReference>
<dbReference type="CDD" id="cd06522">
    <property type="entry name" value="GH25_AtlA-like"/>
    <property type="match status" value="1"/>
</dbReference>
<comment type="caution">
    <text evidence="8">The sequence shown here is derived from an EMBL/GenBank/DDBJ whole genome shotgun (WGS) entry which is preliminary data.</text>
</comment>
<sequence length="477" mass="53883">MKKIIYNLLLFCCVLACCIVGNNVYADDFGLDIASDPIQQRLDKSNKEMNQQSLISPKLFTTMKDTYFWATDNSLPNKDFIDISSWNEYISVNHYQQMKNYGLRGVVVKLTEGTYYQNKTYMASQISNAKAAGLTVSVYHYSKFKNSQEAISEANFFASTADSLNLSKNTVMVNDIEDYTVEGTTITNNSQTFAKQLNSRGYKNVIHYTSASWVWGPNPKLDSQKIGNNNLWIAQYPVNPSKNNLLNSAYTAWQWASNFKYPNVSTGIGTFDINIDYRGRFTGKTYDSINKSYETDFSIQVKDKSLSSKHGVWSDIYNTREGIINYGNAGQFAGRTGNVLEVAVTNRSTYWKVIFDQKIVWIDKDAFNLNLDKVVNTSPVNYTLVVKNSTLARQFSIWTEPYRTSSTNESLENAGKYGGEKFNVTSKVLTSSGGTYYKIEMIDGKVGWLDAKAFNEPVLSSDSTSYRAEIRNDAVKQ</sequence>
<feature type="signal peptide" evidence="6">
    <location>
        <begin position="1"/>
        <end position="26"/>
    </location>
</feature>
<dbReference type="InterPro" id="IPR002053">
    <property type="entry name" value="Glyco_hydro_25"/>
</dbReference>
<evidence type="ECO:0000256" key="6">
    <source>
        <dbReference type="SAM" id="SignalP"/>
    </source>
</evidence>
<dbReference type="InterPro" id="IPR038200">
    <property type="entry name" value="GW_dom_sf"/>
</dbReference>
<protein>
    <recommendedName>
        <fullName evidence="5">Lysozyme</fullName>
        <ecNumber evidence="5">3.2.1.17</ecNumber>
    </recommendedName>
</protein>
<dbReference type="eggNOG" id="COG5632">
    <property type="taxonomic scope" value="Bacteria"/>
</dbReference>
<dbReference type="GO" id="GO:0003796">
    <property type="term" value="F:lysozyme activity"/>
    <property type="evidence" value="ECO:0007669"/>
    <property type="project" value="UniProtKB-EC"/>
</dbReference>
<dbReference type="EMBL" id="AHYR01000005">
    <property type="protein sequence ID" value="EOT41031.1"/>
    <property type="molecule type" value="Genomic_DNA"/>
</dbReference>
<dbReference type="GO" id="GO:0016052">
    <property type="term" value="P:carbohydrate catabolic process"/>
    <property type="evidence" value="ECO:0007669"/>
    <property type="project" value="TreeGrafter"/>
</dbReference>
<dbReference type="GO" id="GO:0016998">
    <property type="term" value="P:cell wall macromolecule catabolic process"/>
    <property type="evidence" value="ECO:0007669"/>
    <property type="project" value="InterPro"/>
</dbReference>
<dbReference type="PANTHER" id="PTHR34135">
    <property type="entry name" value="LYSOZYME"/>
    <property type="match status" value="1"/>
</dbReference>
<evidence type="ECO:0000256" key="5">
    <source>
        <dbReference type="RuleBase" id="RU361176"/>
    </source>
</evidence>
<keyword evidence="3 5" id="KW-0378">Hydrolase</keyword>
<dbReference type="InterPro" id="IPR008270">
    <property type="entry name" value="Glyco_hydro_25_AS"/>
</dbReference>
<dbReference type="SUPFAM" id="SSF51445">
    <property type="entry name" value="(Trans)glycosidases"/>
    <property type="match status" value="1"/>
</dbReference>
<name>S0KPB0_9ENTE</name>
<dbReference type="PROSITE" id="PS00953">
    <property type="entry name" value="GLYCOSYL_HYDROL_F25_1"/>
    <property type="match status" value="1"/>
</dbReference>
<dbReference type="InterPro" id="IPR018077">
    <property type="entry name" value="Glyco_hydro_fam25_subgr"/>
</dbReference>
<evidence type="ECO:0000313" key="8">
    <source>
        <dbReference type="EMBL" id="EOT41031.1"/>
    </source>
</evidence>
<evidence type="ECO:0000256" key="1">
    <source>
        <dbReference type="ARBA" id="ARBA00010646"/>
    </source>
</evidence>
<proteinExistence type="inferred from homology"/>
<dbReference type="AlphaFoldDB" id="S0KPB0"/>
<dbReference type="GO" id="GO:0009253">
    <property type="term" value="P:peptidoglycan catabolic process"/>
    <property type="evidence" value="ECO:0007669"/>
    <property type="project" value="InterPro"/>
</dbReference>
<dbReference type="Pfam" id="PF13457">
    <property type="entry name" value="GW"/>
    <property type="match status" value="2"/>
</dbReference>
<feature type="non-terminal residue" evidence="8">
    <location>
        <position position="477"/>
    </location>
</feature>
<evidence type="ECO:0000259" key="7">
    <source>
        <dbReference type="PROSITE" id="PS51780"/>
    </source>
</evidence>
<accession>S0KPB0</accession>
<evidence type="ECO:0000256" key="4">
    <source>
        <dbReference type="ARBA" id="ARBA00023295"/>
    </source>
</evidence>
<dbReference type="Gene3D" id="3.20.20.80">
    <property type="entry name" value="Glycosidases"/>
    <property type="match status" value="1"/>
</dbReference>
<dbReference type="eggNOG" id="COG3757">
    <property type="taxonomic scope" value="Bacteria"/>
</dbReference>
<dbReference type="RefSeq" id="WP_016172377.1">
    <property type="nucleotide sequence ID" value="NZ_KE136354.1"/>
</dbReference>
<keyword evidence="2 6" id="KW-0732">Signal</keyword>
<dbReference type="PANTHER" id="PTHR34135:SF2">
    <property type="entry name" value="LYSOZYME"/>
    <property type="match status" value="1"/>
</dbReference>
<organism evidence="8 9">
    <name type="scientific">Enterococcus dispar ATCC 51266</name>
    <dbReference type="NCBI Taxonomy" id="1139219"/>
    <lineage>
        <taxon>Bacteria</taxon>
        <taxon>Bacillati</taxon>
        <taxon>Bacillota</taxon>
        <taxon>Bacilli</taxon>
        <taxon>Lactobacillales</taxon>
        <taxon>Enterococcaceae</taxon>
        <taxon>Enterococcus</taxon>
    </lineage>
</organism>
<comment type="catalytic activity">
    <reaction evidence="5">
        <text>Hydrolysis of (1-&gt;4)-beta-linkages between N-acetylmuramic acid and N-acetyl-D-glucosamine residues in a peptidoglycan and between N-acetyl-D-glucosamine residues in chitodextrins.</text>
        <dbReference type="EC" id="3.2.1.17"/>
    </reaction>
</comment>
<dbReference type="InterPro" id="IPR025987">
    <property type="entry name" value="GW_dom"/>
</dbReference>
<dbReference type="InterPro" id="IPR017853">
    <property type="entry name" value="GH"/>
</dbReference>
<dbReference type="Gene3D" id="2.30.30.170">
    <property type="match status" value="2"/>
</dbReference>
<evidence type="ECO:0000256" key="3">
    <source>
        <dbReference type="ARBA" id="ARBA00022801"/>
    </source>
</evidence>
<dbReference type="SMART" id="SM00641">
    <property type="entry name" value="Glyco_25"/>
    <property type="match status" value="1"/>
</dbReference>
<dbReference type="EC" id="3.2.1.17" evidence="5"/>
<gene>
    <name evidence="8" type="ORF">OMK_01199</name>
</gene>
<evidence type="ECO:0000313" key="9">
    <source>
        <dbReference type="Proteomes" id="UP000014127"/>
    </source>
</evidence>
<dbReference type="HOGENOM" id="CLU_641778_0_0_9"/>
<feature type="chain" id="PRO_5004488505" description="Lysozyme" evidence="6">
    <location>
        <begin position="27"/>
        <end position="477"/>
    </location>
</feature>
<dbReference type="PROSITE" id="PS51780">
    <property type="entry name" value="GW"/>
    <property type="match status" value="1"/>
</dbReference>
<dbReference type="SUPFAM" id="SSF82057">
    <property type="entry name" value="Prokaryotic SH3-related domain"/>
    <property type="match status" value="2"/>
</dbReference>
<keyword evidence="9" id="KW-1185">Reference proteome</keyword>
<comment type="similarity">
    <text evidence="1 5">Belongs to the glycosyl hydrolase 25 family.</text>
</comment>
<feature type="domain" description="GW" evidence="7">
    <location>
        <begin position="376"/>
        <end position="459"/>
    </location>
</feature>
<dbReference type="PROSITE" id="PS51904">
    <property type="entry name" value="GLYCOSYL_HYDROL_F25_2"/>
    <property type="match status" value="1"/>
</dbReference>
<reference evidence="8 9" key="1">
    <citation type="submission" date="2013-03" db="EMBL/GenBank/DDBJ databases">
        <title>The Genome Sequence of Enterococcus dispar ATCC_51266 (Illumina only assembly).</title>
        <authorList>
            <consortium name="The Broad Institute Genomics Platform"/>
            <consortium name="The Broad Institute Genome Sequencing Center for Infectious Disease"/>
            <person name="Earl A."/>
            <person name="Russ C."/>
            <person name="Gilmore M."/>
            <person name="Surin D."/>
            <person name="Walker B."/>
            <person name="Young S."/>
            <person name="Zeng Q."/>
            <person name="Gargeya S."/>
            <person name="Fitzgerald M."/>
            <person name="Haas B."/>
            <person name="Abouelleil A."/>
            <person name="Allen A.W."/>
            <person name="Alvarado L."/>
            <person name="Arachchi H.M."/>
            <person name="Berlin A.M."/>
            <person name="Chapman S.B."/>
            <person name="Gainer-Dewar J."/>
            <person name="Goldberg J."/>
            <person name="Griggs A."/>
            <person name="Gujja S."/>
            <person name="Hansen M."/>
            <person name="Howarth C."/>
            <person name="Imamovic A."/>
            <person name="Ireland A."/>
            <person name="Larimer J."/>
            <person name="McCowan C."/>
            <person name="Murphy C."/>
            <person name="Pearson M."/>
            <person name="Poon T.W."/>
            <person name="Priest M."/>
            <person name="Roberts A."/>
            <person name="Saif S."/>
            <person name="Shea T."/>
            <person name="Sisk P."/>
            <person name="Sykes S."/>
            <person name="Wortman J."/>
            <person name="Nusbaum C."/>
            <person name="Birren B."/>
        </authorList>
    </citation>
    <scope>NUCLEOTIDE SEQUENCE [LARGE SCALE GENOMIC DNA]</scope>
    <source>
        <strain evidence="8 9">ATCC 51266</strain>
    </source>
</reference>